<keyword evidence="2" id="KW-1133">Transmembrane helix</keyword>
<evidence type="ECO:0000256" key="2">
    <source>
        <dbReference type="SAM" id="Phobius"/>
    </source>
</evidence>
<evidence type="ECO:0000313" key="3">
    <source>
        <dbReference type="EMBL" id="KAK3935983.1"/>
    </source>
</evidence>
<organism evidence="3 4">
    <name type="scientific">Diplogelasinospora grovesii</name>
    <dbReference type="NCBI Taxonomy" id="303347"/>
    <lineage>
        <taxon>Eukaryota</taxon>
        <taxon>Fungi</taxon>
        <taxon>Dikarya</taxon>
        <taxon>Ascomycota</taxon>
        <taxon>Pezizomycotina</taxon>
        <taxon>Sordariomycetes</taxon>
        <taxon>Sordariomycetidae</taxon>
        <taxon>Sordariales</taxon>
        <taxon>Diplogelasinosporaceae</taxon>
        <taxon>Diplogelasinospora</taxon>
    </lineage>
</organism>
<evidence type="ECO:0000256" key="1">
    <source>
        <dbReference type="SAM" id="MobiDB-lite"/>
    </source>
</evidence>
<protein>
    <submittedName>
        <fullName evidence="3">Uncharacterized protein</fullName>
    </submittedName>
</protein>
<keyword evidence="4" id="KW-1185">Reference proteome</keyword>
<keyword evidence="2" id="KW-0812">Transmembrane</keyword>
<name>A0AAN6N0J7_9PEZI</name>
<comment type="caution">
    <text evidence="3">The sequence shown here is derived from an EMBL/GenBank/DDBJ whole genome shotgun (WGS) entry which is preliminary data.</text>
</comment>
<accession>A0AAN6N0J7</accession>
<dbReference type="EMBL" id="MU853899">
    <property type="protein sequence ID" value="KAK3935983.1"/>
    <property type="molecule type" value="Genomic_DNA"/>
</dbReference>
<reference evidence="4" key="1">
    <citation type="journal article" date="2023" name="Mol. Phylogenet. Evol.">
        <title>Genome-scale phylogeny and comparative genomics of the fungal order Sordariales.</title>
        <authorList>
            <person name="Hensen N."/>
            <person name="Bonometti L."/>
            <person name="Westerberg I."/>
            <person name="Brannstrom I.O."/>
            <person name="Guillou S."/>
            <person name="Cros-Aarteil S."/>
            <person name="Calhoun S."/>
            <person name="Haridas S."/>
            <person name="Kuo A."/>
            <person name="Mondo S."/>
            <person name="Pangilinan J."/>
            <person name="Riley R."/>
            <person name="LaButti K."/>
            <person name="Andreopoulos B."/>
            <person name="Lipzen A."/>
            <person name="Chen C."/>
            <person name="Yan M."/>
            <person name="Daum C."/>
            <person name="Ng V."/>
            <person name="Clum A."/>
            <person name="Steindorff A."/>
            <person name="Ohm R.A."/>
            <person name="Martin F."/>
            <person name="Silar P."/>
            <person name="Natvig D.O."/>
            <person name="Lalanne C."/>
            <person name="Gautier V."/>
            <person name="Ament-Velasquez S.L."/>
            <person name="Kruys A."/>
            <person name="Hutchinson M.I."/>
            <person name="Powell A.J."/>
            <person name="Barry K."/>
            <person name="Miller A.N."/>
            <person name="Grigoriev I.V."/>
            <person name="Debuchy R."/>
            <person name="Gladieux P."/>
            <person name="Hiltunen Thoren M."/>
            <person name="Johannesson H."/>
        </authorList>
    </citation>
    <scope>NUCLEOTIDE SEQUENCE [LARGE SCALE GENOMIC DNA]</scope>
    <source>
        <strain evidence="4">CBS 340.73</strain>
    </source>
</reference>
<feature type="region of interest" description="Disordered" evidence="1">
    <location>
        <begin position="89"/>
        <end position="122"/>
    </location>
</feature>
<dbReference type="AlphaFoldDB" id="A0AAN6N0J7"/>
<sequence length="309" mass="33267">MKDKLVMTLVPFIPPRFLPLIVPVNAQPTTAATLPEAVQSRLSEFMAQLLSKTSSSRLLPIYVFLLLVGLVAVAVYRSRYRRVSSVPRPRAPAAASFPGREHHDTDPSTPSDGVTEPKGRDMPRPFVCAASSAQVHGNRETSSVITKEILHFCRLTLDERAQSGNVVNLSHAYRKLVADIVHTLNPETSQEKTEVESAGDIAVQILISTTAGLLSHPQTVTGLQGDLHSSGVDWTEGAHEKLDDALRSANGVVNLVYDDGAGGTDILGSEIVGQATAIIFSRYELGLAGNPDGKSGDLVVRVRRCSMVR</sequence>
<gene>
    <name evidence="3" type="ORF">QBC46DRAFT_357842</name>
</gene>
<evidence type="ECO:0000313" key="4">
    <source>
        <dbReference type="Proteomes" id="UP001303473"/>
    </source>
</evidence>
<proteinExistence type="predicted"/>
<feature type="transmembrane region" description="Helical" evidence="2">
    <location>
        <begin position="55"/>
        <end position="76"/>
    </location>
</feature>
<keyword evidence="2" id="KW-0472">Membrane</keyword>
<dbReference type="Proteomes" id="UP001303473">
    <property type="component" value="Unassembled WGS sequence"/>
</dbReference>